<protein>
    <submittedName>
        <fullName evidence="1">Uncharacterized protein</fullName>
    </submittedName>
</protein>
<keyword evidence="2" id="KW-1185">Reference proteome</keyword>
<name>A0ABX9BUI9_9BURK</name>
<dbReference type="Proteomes" id="UP000248631">
    <property type="component" value="Unassembled WGS sequence"/>
</dbReference>
<organism evidence="1 2">
    <name type="scientific">Herbaspirillum rubrisubalbicans</name>
    <dbReference type="NCBI Taxonomy" id="80842"/>
    <lineage>
        <taxon>Bacteria</taxon>
        <taxon>Pseudomonadati</taxon>
        <taxon>Pseudomonadota</taxon>
        <taxon>Betaproteobacteria</taxon>
        <taxon>Burkholderiales</taxon>
        <taxon>Oxalobacteraceae</taxon>
        <taxon>Herbaspirillum</taxon>
    </lineage>
</organism>
<dbReference type="RefSeq" id="WP_112070065.1">
    <property type="nucleotide sequence ID" value="NZ_JUGD01000039.1"/>
</dbReference>
<evidence type="ECO:0000313" key="1">
    <source>
        <dbReference type="EMBL" id="RAM61402.1"/>
    </source>
</evidence>
<reference evidence="1 2" key="1">
    <citation type="submission" date="2014-12" db="EMBL/GenBank/DDBJ databases">
        <title>Complete genome sequence of Herbaspirillum rubrisubalbicans Os38.</title>
        <authorList>
            <person name="Chen M."/>
            <person name="An Q."/>
        </authorList>
    </citation>
    <scope>NUCLEOTIDE SEQUENCE [LARGE SCALE GENOMIC DNA]</scope>
    <source>
        <strain evidence="1 2">Os38</strain>
    </source>
</reference>
<comment type="caution">
    <text evidence="1">The sequence shown here is derived from an EMBL/GenBank/DDBJ whole genome shotgun (WGS) entry which is preliminary data.</text>
</comment>
<gene>
    <name evidence="1" type="ORF">RB24_25565</name>
</gene>
<sequence>MSDGIFREIAGRYTLLIEEVEKTAARGEVVGDLIRTQVRRCIIEMQAAGAEPDDIRAVFDDLGPVHI</sequence>
<proteinExistence type="predicted"/>
<evidence type="ECO:0000313" key="2">
    <source>
        <dbReference type="Proteomes" id="UP000248631"/>
    </source>
</evidence>
<dbReference type="EMBL" id="JUGD01000039">
    <property type="protein sequence ID" value="RAM61402.1"/>
    <property type="molecule type" value="Genomic_DNA"/>
</dbReference>
<accession>A0ABX9BUI9</accession>